<dbReference type="EMBL" id="BORT01000020">
    <property type="protein sequence ID" value="GIO49206.1"/>
    <property type="molecule type" value="Genomic_DNA"/>
</dbReference>
<evidence type="ECO:0000256" key="5">
    <source>
        <dbReference type="ARBA" id="ARBA00022475"/>
    </source>
</evidence>
<evidence type="ECO:0000256" key="9">
    <source>
        <dbReference type="ARBA" id="ARBA00024973"/>
    </source>
</evidence>
<dbReference type="GO" id="GO:0005886">
    <property type="term" value="C:plasma membrane"/>
    <property type="evidence" value="ECO:0007669"/>
    <property type="project" value="UniProtKB-SubCell"/>
</dbReference>
<dbReference type="Proteomes" id="UP000682811">
    <property type="component" value="Unassembled WGS sequence"/>
</dbReference>
<feature type="transmembrane region" description="Helical" evidence="10">
    <location>
        <begin position="119"/>
        <end position="138"/>
    </location>
</feature>
<comment type="subcellular location">
    <subcellularLocation>
        <location evidence="1">Cell membrane</location>
        <topology evidence="1">Multi-pass membrane protein</topology>
    </subcellularLocation>
</comment>
<evidence type="ECO:0000256" key="2">
    <source>
        <dbReference type="ARBA" id="ARBA00008697"/>
    </source>
</evidence>
<dbReference type="AlphaFoldDB" id="A0A919YCP6"/>
<evidence type="ECO:0000313" key="13">
    <source>
        <dbReference type="Proteomes" id="UP000682811"/>
    </source>
</evidence>
<evidence type="ECO:0000256" key="6">
    <source>
        <dbReference type="ARBA" id="ARBA00022692"/>
    </source>
</evidence>
<evidence type="ECO:0000256" key="10">
    <source>
        <dbReference type="SAM" id="Phobius"/>
    </source>
</evidence>
<dbReference type="RefSeq" id="WP_212979753.1">
    <property type="nucleotide sequence ID" value="NZ_AP025343.1"/>
</dbReference>
<comment type="function">
    <text evidence="9">Part of the ABC transporter complex hrt involved in hemin import. Responsible for the translocation of the substrate across the membrane.</text>
</comment>
<gene>
    <name evidence="12" type="ORF">J34TS1_39710</name>
</gene>
<dbReference type="PANTHER" id="PTHR43738:SF2">
    <property type="entry name" value="ABC TRANSPORTER PERMEASE"/>
    <property type="match status" value="1"/>
</dbReference>
<organism evidence="12 13">
    <name type="scientific">Paenibacillus azoreducens</name>
    <dbReference type="NCBI Taxonomy" id="116718"/>
    <lineage>
        <taxon>Bacteria</taxon>
        <taxon>Bacillati</taxon>
        <taxon>Bacillota</taxon>
        <taxon>Bacilli</taxon>
        <taxon>Bacillales</taxon>
        <taxon>Paenibacillaceae</taxon>
        <taxon>Paenibacillus</taxon>
    </lineage>
</organism>
<feature type="transmembrane region" description="Helical" evidence="10">
    <location>
        <begin position="595"/>
        <end position="615"/>
    </location>
</feature>
<dbReference type="InterPro" id="IPR051125">
    <property type="entry name" value="ABC-4/HrtB_transporter"/>
</dbReference>
<feature type="transmembrane region" description="Helical" evidence="10">
    <location>
        <begin position="58"/>
        <end position="81"/>
    </location>
</feature>
<keyword evidence="5" id="KW-1003">Cell membrane</keyword>
<sequence length="631" mass="71161">MKSIMWNLQKNNKKQIFVSIITSIMNLIVISVFSMLVVEILNVREQTKVISRDENMMTYLTALIVISLMIILFSLWVIRIVHQSLFHARKEFNIQLRLAGISAKQLVELYMKEALPAQIIVVPIGIVLAEAAFHWISIQNDMSVAWINAPILIGSVMMHLLTITICLAITFRKLVRFDPVEELRSPYKAGRVRKLTKTDLIKGIIGIALILSGLIFKTDDNPLVQFLPLIGAFLIFDLILISVQYILKFIGVKMKILPLYMSHGNTLGNYKKIDPILSTLIVGIMVSIGLMGMFNTARVITRETVEQNVYFQHMIVNEQVKQRMTEEDYRTKIKMIDPNAKVAYGINLEAKDKDDVVNTVFGIDPDYIKYGEKFALTDGTDPTMNLSNENFNGIYLPNYFIPDKDIGSDYKLTLNGHTMNFVVEGRFIANGSRGRYGFVSKAYLQKLMGQADLVNSMYIFEGNEKLVSSMREDPNVLHQTYLEKESIANNSYKNAIKGTEIFQLSSFAVVMISVLMLIHFLTTTSSNNVFDISRFRALGVPSKTLKISYIGQVASIVTQSFLFGTVLAYAFISVGITMVLEYIDVQVDPVIPWGPVLMTYLIVLTVGLVAAGLSIKKAFRPDYTNHLTILN</sequence>
<accession>A0A919YCP6</accession>
<dbReference type="PANTHER" id="PTHR43738">
    <property type="entry name" value="ABC TRANSPORTER, MEMBRANE PROTEIN"/>
    <property type="match status" value="1"/>
</dbReference>
<name>A0A919YCP6_9BACL</name>
<proteinExistence type="inferred from homology"/>
<keyword evidence="13" id="KW-1185">Reference proteome</keyword>
<evidence type="ECO:0000259" key="11">
    <source>
        <dbReference type="Pfam" id="PF02687"/>
    </source>
</evidence>
<dbReference type="Pfam" id="PF02687">
    <property type="entry name" value="FtsX"/>
    <property type="match status" value="1"/>
</dbReference>
<evidence type="ECO:0000256" key="7">
    <source>
        <dbReference type="ARBA" id="ARBA00022989"/>
    </source>
</evidence>
<dbReference type="InterPro" id="IPR003838">
    <property type="entry name" value="ABC3_permease_C"/>
</dbReference>
<feature type="transmembrane region" description="Helical" evidence="10">
    <location>
        <begin position="561"/>
        <end position="583"/>
    </location>
</feature>
<feature type="transmembrane region" description="Helical" evidence="10">
    <location>
        <begin position="223"/>
        <end position="247"/>
    </location>
</feature>
<keyword evidence="7 10" id="KW-1133">Transmembrane helix</keyword>
<evidence type="ECO:0000313" key="12">
    <source>
        <dbReference type="EMBL" id="GIO49206.1"/>
    </source>
</evidence>
<feature type="transmembrane region" description="Helical" evidence="10">
    <location>
        <begin position="501"/>
        <end position="521"/>
    </location>
</feature>
<keyword evidence="8 10" id="KW-0472">Membrane</keyword>
<feature type="transmembrane region" description="Helical" evidence="10">
    <location>
        <begin position="144"/>
        <end position="169"/>
    </location>
</feature>
<protein>
    <recommendedName>
        <fullName evidence="4">Putative hemin transport system permease protein HrtB</fullName>
    </recommendedName>
</protein>
<evidence type="ECO:0000256" key="8">
    <source>
        <dbReference type="ARBA" id="ARBA00023136"/>
    </source>
</evidence>
<evidence type="ECO:0000256" key="1">
    <source>
        <dbReference type="ARBA" id="ARBA00004651"/>
    </source>
</evidence>
<comment type="caution">
    <text evidence="12">The sequence shown here is derived from an EMBL/GenBank/DDBJ whole genome shotgun (WGS) entry which is preliminary data.</text>
</comment>
<feature type="domain" description="ABC3 transporter permease C-terminal" evidence="11">
    <location>
        <begin position="506"/>
        <end position="620"/>
    </location>
</feature>
<evidence type="ECO:0000256" key="4">
    <source>
        <dbReference type="ARBA" id="ARBA00016962"/>
    </source>
</evidence>
<reference evidence="12 13" key="1">
    <citation type="submission" date="2021-03" db="EMBL/GenBank/DDBJ databases">
        <title>Antimicrobial resistance genes in bacteria isolated from Japanese honey, and their potential for conferring macrolide and lincosamide resistance in the American foulbrood pathogen Paenibacillus larvae.</title>
        <authorList>
            <person name="Okamoto M."/>
            <person name="Kumagai M."/>
            <person name="Kanamori H."/>
            <person name="Takamatsu D."/>
        </authorList>
    </citation>
    <scope>NUCLEOTIDE SEQUENCE [LARGE SCALE GENOMIC DNA]</scope>
    <source>
        <strain evidence="12 13">J34TS1</strain>
    </source>
</reference>
<feature type="transmembrane region" description="Helical" evidence="10">
    <location>
        <begin position="276"/>
        <end position="294"/>
    </location>
</feature>
<comment type="similarity">
    <text evidence="2">Belongs to the ABC-4 integral membrane protein family. HrtB subfamily.</text>
</comment>
<feature type="transmembrane region" description="Helical" evidence="10">
    <location>
        <begin position="16"/>
        <end position="38"/>
    </location>
</feature>
<feature type="transmembrane region" description="Helical" evidence="10">
    <location>
        <begin position="200"/>
        <end position="217"/>
    </location>
</feature>
<evidence type="ECO:0000256" key="3">
    <source>
        <dbReference type="ARBA" id="ARBA00011131"/>
    </source>
</evidence>
<comment type="subunit">
    <text evidence="3">The complex is composed of two ATP-binding proteins (HrtA), two transmembrane proteins (HrtB) and a solute-binding protein.</text>
</comment>
<keyword evidence="6 10" id="KW-0812">Transmembrane</keyword>